<comment type="caution">
    <text evidence="2">The sequence shown here is derived from an EMBL/GenBank/DDBJ whole genome shotgun (WGS) entry which is preliminary data.</text>
</comment>
<keyword evidence="1" id="KW-0812">Transmembrane</keyword>
<feature type="transmembrane region" description="Helical" evidence="1">
    <location>
        <begin position="34"/>
        <end position="59"/>
    </location>
</feature>
<keyword evidence="1" id="KW-0472">Membrane</keyword>
<accession>A0A6M0SZE1</accession>
<proteinExistence type="predicted"/>
<name>A0A6M0SZE1_CLOBO</name>
<feature type="transmembrane region" description="Helical" evidence="1">
    <location>
        <begin position="6"/>
        <end position="22"/>
    </location>
</feature>
<evidence type="ECO:0000256" key="1">
    <source>
        <dbReference type="SAM" id="Phobius"/>
    </source>
</evidence>
<sequence length="64" mass="7318">MVSNKVLIIAIFLILTFFVILVERGQNWNWKQDLLLEFMGTALGVLCLCGIPILIKILFKVILK</sequence>
<gene>
    <name evidence="2" type="ORF">EXM42_06695</name>
</gene>
<organism evidence="2 3">
    <name type="scientific">Clostridium botulinum</name>
    <dbReference type="NCBI Taxonomy" id="1491"/>
    <lineage>
        <taxon>Bacteria</taxon>
        <taxon>Bacillati</taxon>
        <taxon>Bacillota</taxon>
        <taxon>Clostridia</taxon>
        <taxon>Eubacteriales</taxon>
        <taxon>Clostridiaceae</taxon>
        <taxon>Clostridium</taxon>
    </lineage>
</organism>
<dbReference type="Proteomes" id="UP000473089">
    <property type="component" value="Unassembled WGS sequence"/>
</dbReference>
<dbReference type="EMBL" id="SGJP01000011">
    <property type="protein sequence ID" value="NFA60090.1"/>
    <property type="molecule type" value="Genomic_DNA"/>
</dbReference>
<evidence type="ECO:0000313" key="3">
    <source>
        <dbReference type="Proteomes" id="UP000473089"/>
    </source>
</evidence>
<keyword evidence="1" id="KW-1133">Transmembrane helix</keyword>
<protein>
    <submittedName>
        <fullName evidence="2">Uncharacterized protein</fullName>
    </submittedName>
</protein>
<reference evidence="2 3" key="1">
    <citation type="submission" date="2019-02" db="EMBL/GenBank/DDBJ databases">
        <title>Genome sequencing of Clostridium botulinum clinical isolates.</title>
        <authorList>
            <person name="Brunt J."/>
            <person name="Van Vliet A.H.M."/>
            <person name="Stringer S.C."/>
            <person name="Grant K.A."/>
            <person name="Carter A.C."/>
            <person name="Peck M.W."/>
        </authorList>
    </citation>
    <scope>NUCLEOTIDE SEQUENCE [LARGE SCALE GENOMIC DNA]</scope>
    <source>
        <strain evidence="2 3">R1125/03</strain>
    </source>
</reference>
<dbReference type="AlphaFoldDB" id="A0A6M0SZE1"/>
<evidence type="ECO:0000313" key="2">
    <source>
        <dbReference type="EMBL" id="NFA60090.1"/>
    </source>
</evidence>